<dbReference type="Pfam" id="PF00561">
    <property type="entry name" value="Abhydrolase_1"/>
    <property type="match status" value="1"/>
</dbReference>
<name>A0A177E3P5_ALTAL</name>
<dbReference type="GO" id="GO:0005777">
    <property type="term" value="C:peroxisome"/>
    <property type="evidence" value="ECO:0007669"/>
    <property type="project" value="UniProtKB-SubCell"/>
</dbReference>
<evidence type="ECO:0000256" key="4">
    <source>
        <dbReference type="ARBA" id="ARBA00023026"/>
    </source>
</evidence>
<dbReference type="Proteomes" id="UP000077248">
    <property type="component" value="Unassembled WGS sequence"/>
</dbReference>
<dbReference type="GeneID" id="29109613"/>
<keyword evidence="8" id="KW-0378">Hydrolase</keyword>
<dbReference type="InterPro" id="IPR050228">
    <property type="entry name" value="Carboxylesterase_BioH"/>
</dbReference>
<dbReference type="InterPro" id="IPR000073">
    <property type="entry name" value="AB_hydrolase_1"/>
</dbReference>
<protein>
    <submittedName>
        <fullName evidence="8">Alpha/beta-hydrolase</fullName>
    </submittedName>
</protein>
<keyword evidence="4" id="KW-0843">Virulence</keyword>
<dbReference type="AlphaFoldDB" id="A0A177E3P5"/>
<evidence type="ECO:0000256" key="5">
    <source>
        <dbReference type="ARBA" id="ARBA00023140"/>
    </source>
</evidence>
<dbReference type="InterPro" id="IPR029058">
    <property type="entry name" value="AB_hydrolase_fold"/>
</dbReference>
<evidence type="ECO:0000256" key="6">
    <source>
        <dbReference type="SAM" id="MobiDB-lite"/>
    </source>
</evidence>
<dbReference type="SUPFAM" id="SSF53474">
    <property type="entry name" value="alpha/beta-Hydrolases"/>
    <property type="match status" value="1"/>
</dbReference>
<evidence type="ECO:0000313" key="8">
    <source>
        <dbReference type="EMBL" id="OAG26071.1"/>
    </source>
</evidence>
<comment type="similarity">
    <text evidence="3">Belongs to the AB hydrolase superfamily. AKT2 hydrolase family.</text>
</comment>
<dbReference type="PANTHER" id="PTHR43194">
    <property type="entry name" value="HYDROLASE ALPHA/BETA FOLD FAMILY"/>
    <property type="match status" value="1"/>
</dbReference>
<comment type="pathway">
    <text evidence="2">Mycotoxin biosynthesis.</text>
</comment>
<evidence type="ECO:0000256" key="1">
    <source>
        <dbReference type="ARBA" id="ARBA00004275"/>
    </source>
</evidence>
<evidence type="ECO:0000313" key="9">
    <source>
        <dbReference type="Proteomes" id="UP000077248"/>
    </source>
</evidence>
<evidence type="ECO:0000256" key="2">
    <source>
        <dbReference type="ARBA" id="ARBA00004685"/>
    </source>
</evidence>
<keyword evidence="5" id="KW-0576">Peroxisome</keyword>
<dbReference type="PANTHER" id="PTHR43194:SF2">
    <property type="entry name" value="PEROXISOMAL MEMBRANE PROTEIN LPX1"/>
    <property type="match status" value="1"/>
</dbReference>
<keyword evidence="9" id="KW-1185">Reference proteome</keyword>
<reference evidence="8 9" key="1">
    <citation type="submission" date="2016-05" db="EMBL/GenBank/DDBJ databases">
        <title>Comparative analysis of secretome profiles of manganese(II)-oxidizing ascomycete fungi.</title>
        <authorList>
            <consortium name="DOE Joint Genome Institute"/>
            <person name="Zeiner C.A."/>
            <person name="Purvine S.O."/>
            <person name="Zink E.M."/>
            <person name="Wu S."/>
            <person name="Pasa-Tolic L."/>
            <person name="Chaput D.L."/>
            <person name="Haridas S."/>
            <person name="Grigoriev I.V."/>
            <person name="Santelli C.M."/>
            <person name="Hansel C.M."/>
        </authorList>
    </citation>
    <scope>NUCLEOTIDE SEQUENCE [LARGE SCALE GENOMIC DNA]</scope>
    <source>
        <strain evidence="8 9">SRC1lrK2f</strain>
    </source>
</reference>
<dbReference type="OMA" id="MREHPGH"/>
<dbReference type="GO" id="GO:0016787">
    <property type="term" value="F:hydrolase activity"/>
    <property type="evidence" value="ECO:0007669"/>
    <property type="project" value="UniProtKB-KW"/>
</dbReference>
<dbReference type="EMBL" id="KV441469">
    <property type="protein sequence ID" value="OAG26071.1"/>
    <property type="molecule type" value="Genomic_DNA"/>
</dbReference>
<dbReference type="VEuPathDB" id="FungiDB:CC77DRAFT_1015410"/>
<dbReference type="KEGG" id="aalt:CC77DRAFT_1015410"/>
<dbReference type="RefSeq" id="XP_018391492.1">
    <property type="nucleotide sequence ID" value="XM_018524019.1"/>
</dbReference>
<evidence type="ECO:0000256" key="3">
    <source>
        <dbReference type="ARBA" id="ARBA00005668"/>
    </source>
</evidence>
<sequence length="325" mass="35719">MSVTTSHLVLPRPGTTYTPKPPIRGPSESFFTSTFGALLPPAQHLETANGKAAYYSIPPSAPTESARTIDRVLLIHGVQTPAIGMLPLARALHDTFPHTHFVLVDLWGHGLSDTPVIPHEAALFHGLIDALLDHLQWSTAHLIGFSFGGSLTVGYTASRPSRVSSFTLVAPAGLIRIYAFPTEDQHHLMHGVDEVEVRKLILRFLEGGELIVPDDWRERVGRGEIVPQAVKEWQMREHPGHTASVVAMFRDGGAMYNHDNFEKAVRTGIPSLVVLGEYDDLCTEEQLRGYGFNDVYVVPQAGHGVVREQVPEVAGFITNFWNGLD</sequence>
<gene>
    <name evidence="8" type="ORF">CC77DRAFT_1015410</name>
</gene>
<proteinExistence type="inferred from homology"/>
<evidence type="ECO:0000259" key="7">
    <source>
        <dbReference type="Pfam" id="PF00561"/>
    </source>
</evidence>
<accession>A0A177E3P5</accession>
<organism evidence="8 9">
    <name type="scientific">Alternaria alternata</name>
    <name type="common">Alternaria rot fungus</name>
    <name type="synonym">Torula alternata</name>
    <dbReference type="NCBI Taxonomy" id="5599"/>
    <lineage>
        <taxon>Eukaryota</taxon>
        <taxon>Fungi</taxon>
        <taxon>Dikarya</taxon>
        <taxon>Ascomycota</taxon>
        <taxon>Pezizomycotina</taxon>
        <taxon>Dothideomycetes</taxon>
        <taxon>Pleosporomycetidae</taxon>
        <taxon>Pleosporales</taxon>
        <taxon>Pleosporineae</taxon>
        <taxon>Pleosporaceae</taxon>
        <taxon>Alternaria</taxon>
        <taxon>Alternaria sect. Alternaria</taxon>
        <taxon>Alternaria alternata complex</taxon>
    </lineage>
</organism>
<comment type="subcellular location">
    <subcellularLocation>
        <location evidence="1">Peroxisome</location>
    </subcellularLocation>
</comment>
<dbReference type="Gene3D" id="3.40.50.1820">
    <property type="entry name" value="alpha/beta hydrolase"/>
    <property type="match status" value="1"/>
</dbReference>
<feature type="region of interest" description="Disordered" evidence="6">
    <location>
        <begin position="1"/>
        <end position="23"/>
    </location>
</feature>
<feature type="domain" description="AB hydrolase-1" evidence="7">
    <location>
        <begin position="72"/>
        <end position="171"/>
    </location>
</feature>
<dbReference type="PRINTS" id="PR00111">
    <property type="entry name" value="ABHYDROLASE"/>
</dbReference>